<dbReference type="RefSeq" id="WP_173138252.1">
    <property type="nucleotide sequence ID" value="NZ_JABMKX010000014.1"/>
</dbReference>
<dbReference type="Pfam" id="PF08240">
    <property type="entry name" value="ADH_N"/>
    <property type="match status" value="1"/>
</dbReference>
<feature type="domain" description="Enoyl reductase (ER)" evidence="1">
    <location>
        <begin position="13"/>
        <end position="294"/>
    </location>
</feature>
<keyword evidence="3" id="KW-1185">Reference proteome</keyword>
<dbReference type="CDD" id="cd05289">
    <property type="entry name" value="MDR_like_2"/>
    <property type="match status" value="1"/>
</dbReference>
<dbReference type="InterPro" id="IPR020843">
    <property type="entry name" value="ER"/>
</dbReference>
<dbReference type="InterPro" id="IPR011032">
    <property type="entry name" value="GroES-like_sf"/>
</dbReference>
<dbReference type="Proteomes" id="UP000711047">
    <property type="component" value="Unassembled WGS sequence"/>
</dbReference>
<dbReference type="InterPro" id="IPR013154">
    <property type="entry name" value="ADH-like_N"/>
</dbReference>
<comment type="caution">
    <text evidence="2">The sequence shown here is derived from an EMBL/GenBank/DDBJ whole genome shotgun (WGS) entry which is preliminary data.</text>
</comment>
<dbReference type="Gene3D" id="3.40.50.720">
    <property type="entry name" value="NAD(P)-binding Rossmann-like Domain"/>
    <property type="match status" value="1"/>
</dbReference>
<dbReference type="PANTHER" id="PTHR43482">
    <property type="entry name" value="PROTEIN AST1-RELATED"/>
    <property type="match status" value="1"/>
</dbReference>
<evidence type="ECO:0000313" key="3">
    <source>
        <dbReference type="Proteomes" id="UP000711047"/>
    </source>
</evidence>
<evidence type="ECO:0000313" key="2">
    <source>
        <dbReference type="EMBL" id="NQX48303.1"/>
    </source>
</evidence>
<dbReference type="InterPro" id="IPR013149">
    <property type="entry name" value="ADH-like_C"/>
</dbReference>
<reference evidence="2 3" key="1">
    <citation type="submission" date="2020-05" db="EMBL/GenBank/DDBJ databases">
        <title>Paenibacillus glebae, sp. nov., Paenibacillus humi sp. nov., Paenibacillus pedi sp. nov., Paenibacillus terrestris sp. nov. and Paenibacillus terricola sp. nov., isolated from a forest top soil sample.</title>
        <authorList>
            <person name="Qi S."/>
            <person name="Carlier A."/>
            <person name="Cnockaert M."/>
            <person name="Vandamme P."/>
        </authorList>
    </citation>
    <scope>NUCLEOTIDE SEQUENCE [LARGE SCALE GENOMIC DNA]</scope>
    <source>
        <strain evidence="2 3">LMG 29502</strain>
    </source>
</reference>
<dbReference type="PANTHER" id="PTHR43482:SF1">
    <property type="entry name" value="PROTEIN AST1-RELATED"/>
    <property type="match status" value="1"/>
</dbReference>
<dbReference type="Pfam" id="PF00107">
    <property type="entry name" value="ADH_zinc_N"/>
    <property type="match status" value="1"/>
</dbReference>
<dbReference type="SUPFAM" id="SSF51735">
    <property type="entry name" value="NAD(P)-binding Rossmann-fold domains"/>
    <property type="match status" value="1"/>
</dbReference>
<dbReference type="EMBL" id="JABMKX010000014">
    <property type="protein sequence ID" value="NQX48303.1"/>
    <property type="molecule type" value="Genomic_DNA"/>
</dbReference>
<protein>
    <submittedName>
        <fullName evidence="2">NADP-dependent oxidoreductase</fullName>
    </submittedName>
</protein>
<dbReference type="InterPro" id="IPR052585">
    <property type="entry name" value="Lipid_raft_assoc_Zn_ADH"/>
</dbReference>
<dbReference type="SMART" id="SM00829">
    <property type="entry name" value="PKS_ER"/>
    <property type="match status" value="1"/>
</dbReference>
<dbReference type="Gene3D" id="3.90.180.10">
    <property type="entry name" value="Medium-chain alcohol dehydrogenases, catalytic domain"/>
    <property type="match status" value="1"/>
</dbReference>
<organism evidence="2 3">
    <name type="scientific">Paenibacillus tritici</name>
    <dbReference type="NCBI Taxonomy" id="1873425"/>
    <lineage>
        <taxon>Bacteria</taxon>
        <taxon>Bacillati</taxon>
        <taxon>Bacillota</taxon>
        <taxon>Bacilli</taxon>
        <taxon>Bacillales</taxon>
        <taxon>Paenibacillaceae</taxon>
        <taxon>Paenibacillus</taxon>
    </lineage>
</organism>
<accession>A0ABX2DWD4</accession>
<gene>
    <name evidence="2" type="ORF">HQN87_23525</name>
</gene>
<dbReference type="InterPro" id="IPR036291">
    <property type="entry name" value="NAD(P)-bd_dom_sf"/>
</dbReference>
<proteinExistence type="predicted"/>
<evidence type="ECO:0000259" key="1">
    <source>
        <dbReference type="SMART" id="SM00829"/>
    </source>
</evidence>
<sequence length="298" mass="30822">MRAIAIHESSPSGILTEIELPLPVPSEYEVLVELRATSVHSADMKPGMNVAGIVVDIGRAVKRFKPGDEVFGLKSAVQSSCYAEYILAREDELALKPQGLSFQAAGVLPAAGLAAWQALASARVSSRDRVLVHNGAGGTGSFTVQLAKLRGATVITTISSDAELDVVWGLGADQAMNSGGGEQDFAAILGQSIDVVIDNAGGAILGRSFAVLAPGGRLISTAQPPDPVQPTQLGIHAAYITPTADPFQLSELARLTAGRKLELLIGGSFPFSEEGLHSAHALALSGQAQGVVAITIKE</sequence>
<dbReference type="SUPFAM" id="SSF50129">
    <property type="entry name" value="GroES-like"/>
    <property type="match status" value="1"/>
</dbReference>
<name>A0ABX2DWD4_9BACL</name>